<feature type="region of interest" description="Disordered" evidence="1">
    <location>
        <begin position="1"/>
        <end position="69"/>
    </location>
</feature>
<feature type="region of interest" description="Disordered" evidence="1">
    <location>
        <begin position="98"/>
        <end position="117"/>
    </location>
</feature>
<keyword evidence="3" id="KW-1185">Reference proteome</keyword>
<dbReference type="EMBL" id="KZ293417">
    <property type="protein sequence ID" value="PBK75388.1"/>
    <property type="molecule type" value="Genomic_DNA"/>
</dbReference>
<evidence type="ECO:0000256" key="1">
    <source>
        <dbReference type="SAM" id="MobiDB-lite"/>
    </source>
</evidence>
<organism evidence="2 3">
    <name type="scientific">Armillaria solidipes</name>
    <dbReference type="NCBI Taxonomy" id="1076256"/>
    <lineage>
        <taxon>Eukaryota</taxon>
        <taxon>Fungi</taxon>
        <taxon>Dikarya</taxon>
        <taxon>Basidiomycota</taxon>
        <taxon>Agaricomycotina</taxon>
        <taxon>Agaricomycetes</taxon>
        <taxon>Agaricomycetidae</taxon>
        <taxon>Agaricales</taxon>
        <taxon>Marasmiineae</taxon>
        <taxon>Physalacriaceae</taxon>
        <taxon>Armillaria</taxon>
    </lineage>
</organism>
<name>A0A2H3CAM9_9AGAR</name>
<feature type="region of interest" description="Disordered" evidence="1">
    <location>
        <begin position="237"/>
        <end position="268"/>
    </location>
</feature>
<feature type="compositionally biased region" description="Polar residues" evidence="1">
    <location>
        <begin position="1"/>
        <end position="12"/>
    </location>
</feature>
<evidence type="ECO:0000313" key="3">
    <source>
        <dbReference type="Proteomes" id="UP000218334"/>
    </source>
</evidence>
<gene>
    <name evidence="2" type="ORF">ARMSODRAFT_1012848</name>
</gene>
<proteinExistence type="predicted"/>
<protein>
    <submittedName>
        <fullName evidence="2">Uncharacterized protein</fullName>
    </submittedName>
</protein>
<reference evidence="3" key="1">
    <citation type="journal article" date="2017" name="Nat. Ecol. Evol.">
        <title>Genome expansion and lineage-specific genetic innovations in the forest pathogenic fungi Armillaria.</title>
        <authorList>
            <person name="Sipos G."/>
            <person name="Prasanna A.N."/>
            <person name="Walter M.C."/>
            <person name="O'Connor E."/>
            <person name="Balint B."/>
            <person name="Krizsan K."/>
            <person name="Kiss B."/>
            <person name="Hess J."/>
            <person name="Varga T."/>
            <person name="Slot J."/>
            <person name="Riley R."/>
            <person name="Boka B."/>
            <person name="Rigling D."/>
            <person name="Barry K."/>
            <person name="Lee J."/>
            <person name="Mihaltcheva S."/>
            <person name="LaButti K."/>
            <person name="Lipzen A."/>
            <person name="Waldron R."/>
            <person name="Moloney N.M."/>
            <person name="Sperisen C."/>
            <person name="Kredics L."/>
            <person name="Vagvoelgyi C."/>
            <person name="Patrignani A."/>
            <person name="Fitzpatrick D."/>
            <person name="Nagy I."/>
            <person name="Doyle S."/>
            <person name="Anderson J.B."/>
            <person name="Grigoriev I.V."/>
            <person name="Gueldener U."/>
            <person name="Muensterkoetter M."/>
            <person name="Nagy L.G."/>
        </authorList>
    </citation>
    <scope>NUCLEOTIDE SEQUENCE [LARGE SCALE GENOMIC DNA]</scope>
    <source>
        <strain evidence="3">28-4</strain>
    </source>
</reference>
<accession>A0A2H3CAM9</accession>
<feature type="compositionally biased region" description="Basic and acidic residues" evidence="1">
    <location>
        <begin position="247"/>
        <end position="268"/>
    </location>
</feature>
<feature type="compositionally biased region" description="Polar residues" evidence="1">
    <location>
        <begin position="34"/>
        <end position="60"/>
    </location>
</feature>
<dbReference type="Proteomes" id="UP000218334">
    <property type="component" value="Unassembled WGS sequence"/>
</dbReference>
<sequence>MAPTTSGTNSPMLTEKSLDPTTPRPGSYEDVTSKLASISGATTGLQWDGTSQWRGESQSQEEGETRPLWPEYSLIETERYTFLHPDIYYRAPDGDIQNRNNETWTEPYSSSPPDSDEWMNRPLNFDQFNNFHYDYGTFGELDEVAPWTQWVDSNVPYPFPLPDMPPIQVRQHGQYHGPRHSRIYAGQGDAEGSKPAPAKTIEELRATREDVELKLCKIEELQKELNDAKMAHRDHASQWGLPLFPGDKGKAPDRGRPPIPNDRRPLYERTDRYSIPCLSLKWKKPDPIP</sequence>
<feature type="compositionally biased region" description="Polar residues" evidence="1">
    <location>
        <begin position="98"/>
        <end position="108"/>
    </location>
</feature>
<dbReference type="AlphaFoldDB" id="A0A2H3CAM9"/>
<evidence type="ECO:0000313" key="2">
    <source>
        <dbReference type="EMBL" id="PBK75388.1"/>
    </source>
</evidence>